<dbReference type="SMART" id="SM00842">
    <property type="entry name" value="FtsA"/>
    <property type="match status" value="1"/>
</dbReference>
<dbReference type="Gene3D" id="3.30.1490.110">
    <property type="match status" value="1"/>
</dbReference>
<dbReference type="PANTHER" id="PTHR32432">
    <property type="entry name" value="CELL DIVISION PROTEIN FTSA-RELATED"/>
    <property type="match status" value="1"/>
</dbReference>
<evidence type="ECO:0000256" key="6">
    <source>
        <dbReference type="PIRNR" id="PIRNR003101"/>
    </source>
</evidence>
<sequence>MIVGLDIGTSKITALVGEVGADGAVRIVGMGSKPCRGLKKGMIVNIDSTVQTIKQVISEAQQSASCHIHSAYVGLAGNHVRGQGSDGSVAIRDGEVSEADIERVLEAGRAVALPASQRILHVLPQEYIIDNQEGVRNPRGMSGVRLETRVHVVTCAENAAQNVEKCVQRCEIEVDGLVLEQLAAAEAVLTEDEKELGVCLIDIGAGTSDMAIFTEGAIRHTHVLAIAGDQVTSDIAMALSTPTQYAEEIKQRYACALAELAQADETIKVPSVGDRPPREISRIALAEIIEMRYEELFGLIYDELKRSGYENFIPAGIVLTGGTARMEGAVELAEAIFRMPVRLAYPSGVKDMESIVHNPAYATAVGLLLYGAKAQEASVENNRHQPDHSKKEPSLVQKLKSYFAKTF</sequence>
<keyword evidence="9" id="KW-1185">Reference proteome</keyword>
<dbReference type="InterPro" id="IPR020823">
    <property type="entry name" value="Cell_div_FtsA"/>
</dbReference>
<evidence type="ECO:0000256" key="5">
    <source>
        <dbReference type="HAMAP-Rule" id="MF_02033"/>
    </source>
</evidence>
<dbReference type="InterPro" id="IPR050696">
    <property type="entry name" value="FtsA/MreB"/>
</dbReference>
<evidence type="ECO:0000256" key="2">
    <source>
        <dbReference type="ARBA" id="ARBA00022618"/>
    </source>
</evidence>
<dbReference type="HAMAP" id="MF_02033">
    <property type="entry name" value="FtsA"/>
    <property type="match status" value="1"/>
</dbReference>
<comment type="subcellular location">
    <subcellularLocation>
        <location evidence="5">Cell membrane</location>
        <topology evidence="5">Peripheral membrane protein</topology>
        <orientation evidence="5">Cytoplasmic side</orientation>
    </subcellularLocation>
    <text evidence="5">Localizes to the Z ring in an FtsZ-dependent manner. Targeted to the membrane through a conserved C-terminal amphipathic helix.</text>
</comment>
<dbReference type="FunFam" id="3.30.1490.110:FF:000001">
    <property type="entry name" value="Cell division protein FtsA"/>
    <property type="match status" value="1"/>
</dbReference>
<evidence type="ECO:0000256" key="4">
    <source>
        <dbReference type="ARBA" id="ARBA00023306"/>
    </source>
</evidence>
<dbReference type="PATRIC" id="fig|1698449.3.peg.1986"/>
<dbReference type="Pfam" id="PF14450">
    <property type="entry name" value="FtsA"/>
    <property type="match status" value="1"/>
</dbReference>
<comment type="function">
    <text evidence="5 6">Cell division protein that is involved in the assembly of the Z ring. May serve as a membrane anchor for the Z ring.</text>
</comment>
<accession>A0A0K1XH37</accession>
<evidence type="ECO:0000256" key="3">
    <source>
        <dbReference type="ARBA" id="ARBA00023136"/>
    </source>
</evidence>
<keyword evidence="1 5" id="KW-1003">Cell membrane</keyword>
<keyword evidence="3 5" id="KW-0472">Membrane</keyword>
<dbReference type="EMBL" id="CP012365">
    <property type="protein sequence ID" value="AKX60641.1"/>
    <property type="molecule type" value="Genomic_DNA"/>
</dbReference>
<dbReference type="SUPFAM" id="SSF53067">
    <property type="entry name" value="Actin-like ATPase domain"/>
    <property type="match status" value="2"/>
</dbReference>
<dbReference type="RefSeq" id="WP_053102011.1">
    <property type="nucleotide sequence ID" value="NZ_CP012365.1"/>
</dbReference>
<dbReference type="Gene3D" id="3.30.420.40">
    <property type="match status" value="2"/>
</dbReference>
<evidence type="ECO:0000313" key="8">
    <source>
        <dbReference type="EMBL" id="AKX60641.1"/>
    </source>
</evidence>
<organism evidence="8 9">
    <name type="scientific">Thiopseudomonas alkaliphila</name>
    <dbReference type="NCBI Taxonomy" id="1697053"/>
    <lineage>
        <taxon>Bacteria</taxon>
        <taxon>Pseudomonadati</taxon>
        <taxon>Pseudomonadota</taxon>
        <taxon>Gammaproteobacteria</taxon>
        <taxon>Pseudomonadales</taxon>
        <taxon>Pseudomonadaceae</taxon>
        <taxon>Thiopseudomonas</taxon>
    </lineage>
</organism>
<dbReference type="InterPro" id="IPR003494">
    <property type="entry name" value="SHS2_FtsA"/>
</dbReference>
<dbReference type="GO" id="GO:0009898">
    <property type="term" value="C:cytoplasmic side of plasma membrane"/>
    <property type="evidence" value="ECO:0007669"/>
    <property type="project" value="UniProtKB-UniRule"/>
</dbReference>
<dbReference type="InterPro" id="IPR043129">
    <property type="entry name" value="ATPase_NBD"/>
</dbReference>
<comment type="similarity">
    <text evidence="5 6">Belongs to the FtsA/MreB family.</text>
</comment>
<dbReference type="PIRSF" id="PIRSF003101">
    <property type="entry name" value="FtsA"/>
    <property type="match status" value="1"/>
</dbReference>
<feature type="domain" description="SHS2" evidence="7">
    <location>
        <begin position="2"/>
        <end position="188"/>
    </location>
</feature>
<dbReference type="NCBIfam" id="NF007009">
    <property type="entry name" value="PRK09472.1"/>
    <property type="match status" value="1"/>
</dbReference>
<proteinExistence type="inferred from homology"/>
<dbReference type="PANTHER" id="PTHR32432:SF4">
    <property type="entry name" value="CELL DIVISION PROTEIN FTSA"/>
    <property type="match status" value="1"/>
</dbReference>
<comment type="subunit">
    <text evidence="5">Self-interacts. Interacts with FtsZ.</text>
</comment>
<dbReference type="NCBIfam" id="TIGR01174">
    <property type="entry name" value="ftsA"/>
    <property type="match status" value="1"/>
</dbReference>
<dbReference type="Pfam" id="PF02491">
    <property type="entry name" value="SHS2_FTSA"/>
    <property type="match status" value="1"/>
</dbReference>
<gene>
    <name evidence="5" type="primary">ftsA</name>
    <name evidence="8" type="ORF">AKN88_09880</name>
</gene>
<dbReference type="GO" id="GO:0032153">
    <property type="term" value="C:cell division site"/>
    <property type="evidence" value="ECO:0007669"/>
    <property type="project" value="UniProtKB-UniRule"/>
</dbReference>
<evidence type="ECO:0000259" key="7">
    <source>
        <dbReference type="SMART" id="SM00842"/>
    </source>
</evidence>
<name>A0A0K1XH37_9GAMM</name>
<keyword evidence="2 5" id="KW-0132">Cell division</keyword>
<dbReference type="FunFam" id="3.30.420.40:FF:000032">
    <property type="entry name" value="Cell division protein FtsA"/>
    <property type="match status" value="1"/>
</dbReference>
<dbReference type="STRING" id="1697053.AKN87_00365"/>
<keyword evidence="4 5" id="KW-0131">Cell cycle</keyword>
<evidence type="ECO:0000256" key="1">
    <source>
        <dbReference type="ARBA" id="ARBA00022475"/>
    </source>
</evidence>
<dbReference type="CDD" id="cd24048">
    <property type="entry name" value="ASKHA_NBD_FtsA"/>
    <property type="match status" value="1"/>
</dbReference>
<dbReference type="AlphaFoldDB" id="A0A0K1XH37"/>
<evidence type="ECO:0000313" key="9">
    <source>
        <dbReference type="Proteomes" id="UP000063953"/>
    </source>
</evidence>
<dbReference type="GO" id="GO:0043093">
    <property type="term" value="P:FtsZ-dependent cytokinesis"/>
    <property type="evidence" value="ECO:0007669"/>
    <property type="project" value="UniProtKB-UniRule"/>
</dbReference>
<dbReference type="Proteomes" id="UP000063953">
    <property type="component" value="Chromosome"/>
</dbReference>
<protein>
    <recommendedName>
        <fullName evidence="5 6">Cell division protein FtsA</fullName>
    </recommendedName>
</protein>
<reference evidence="8 9" key="1">
    <citation type="journal article" date="2015" name="Genome Announc.">
        <title>Genome Sequences of Oblitimonas alkaliphila gen. nov. sp. nov. (Proposed), a Novel Bacterium of the Pseudomonadaceae Family.</title>
        <authorList>
            <person name="Lauer A.C."/>
            <person name="Nicholson A.C."/>
            <person name="Humrighouse B.W."/>
            <person name="Emery B."/>
            <person name="Drobish A."/>
            <person name="Juieng P."/>
            <person name="Loparev V."/>
            <person name="McQuiston J.R."/>
        </authorList>
    </citation>
    <scope>NUCLEOTIDE SEQUENCE [LARGE SCALE GENOMIC DNA]</scope>
    <source>
        <strain evidence="8 9">E5571</strain>
    </source>
</reference>